<dbReference type="GO" id="GO:0003677">
    <property type="term" value="F:DNA binding"/>
    <property type="evidence" value="ECO:0007669"/>
    <property type="project" value="UniProtKB-KW"/>
</dbReference>
<dbReference type="Proteomes" id="UP000308092">
    <property type="component" value="Unassembled WGS sequence"/>
</dbReference>
<evidence type="ECO:0000256" key="4">
    <source>
        <dbReference type="ARBA" id="ARBA00023163"/>
    </source>
</evidence>
<keyword evidence="4" id="KW-0804">Transcription</keyword>
<organism evidence="7 8">
    <name type="scientific">Aspergillus tanneri</name>
    <dbReference type="NCBI Taxonomy" id="1220188"/>
    <lineage>
        <taxon>Eukaryota</taxon>
        <taxon>Fungi</taxon>
        <taxon>Dikarya</taxon>
        <taxon>Ascomycota</taxon>
        <taxon>Pezizomycotina</taxon>
        <taxon>Eurotiomycetes</taxon>
        <taxon>Eurotiomycetidae</taxon>
        <taxon>Eurotiales</taxon>
        <taxon>Aspergillaceae</taxon>
        <taxon>Aspergillus</taxon>
        <taxon>Aspergillus subgen. Circumdati</taxon>
    </lineage>
</organism>
<dbReference type="VEuPathDB" id="FungiDB:EYZ11_010331"/>
<keyword evidence="3" id="KW-0238">DNA-binding</keyword>
<protein>
    <recommendedName>
        <fullName evidence="6">Xylanolytic transcriptional activator regulatory domain-containing protein</fullName>
    </recommendedName>
</protein>
<proteinExistence type="predicted"/>
<evidence type="ECO:0000256" key="5">
    <source>
        <dbReference type="ARBA" id="ARBA00023242"/>
    </source>
</evidence>
<evidence type="ECO:0000256" key="3">
    <source>
        <dbReference type="ARBA" id="ARBA00023125"/>
    </source>
</evidence>
<dbReference type="GO" id="GO:0008270">
    <property type="term" value="F:zinc ion binding"/>
    <property type="evidence" value="ECO:0007669"/>
    <property type="project" value="InterPro"/>
</dbReference>
<comment type="caution">
    <text evidence="7">The sequence shown here is derived from an EMBL/GenBank/DDBJ whole genome shotgun (WGS) entry which is preliminary data.</text>
</comment>
<name>A0A4S3JAZ8_9EURO</name>
<evidence type="ECO:0000256" key="2">
    <source>
        <dbReference type="ARBA" id="ARBA00023015"/>
    </source>
</evidence>
<keyword evidence="8" id="KW-1185">Reference proteome</keyword>
<dbReference type="CDD" id="cd12148">
    <property type="entry name" value="fungal_TF_MHR"/>
    <property type="match status" value="1"/>
</dbReference>
<dbReference type="STRING" id="1220188.A0A4S3JAZ8"/>
<dbReference type="PANTHER" id="PTHR47171">
    <property type="entry name" value="FARA-RELATED"/>
    <property type="match status" value="1"/>
</dbReference>
<reference evidence="7 8" key="1">
    <citation type="submission" date="2019-03" db="EMBL/GenBank/DDBJ databases">
        <title>The genome sequence of a newly discovered highly antifungal drug resistant Aspergillus species, Aspergillus tanneri NIH 1004.</title>
        <authorList>
            <person name="Mounaud S."/>
            <person name="Singh I."/>
            <person name="Joardar V."/>
            <person name="Pakala S."/>
            <person name="Pakala S."/>
            <person name="Venepally P."/>
            <person name="Hoover J."/>
            <person name="Nierman W."/>
            <person name="Chung J."/>
            <person name="Losada L."/>
        </authorList>
    </citation>
    <scope>NUCLEOTIDE SEQUENCE [LARGE SCALE GENOMIC DNA]</scope>
    <source>
        <strain evidence="7 8">NIH1004</strain>
    </source>
</reference>
<feature type="domain" description="Xylanolytic transcriptional activator regulatory" evidence="6">
    <location>
        <begin position="223"/>
        <end position="296"/>
    </location>
</feature>
<keyword evidence="1" id="KW-0862">Zinc</keyword>
<dbReference type="GO" id="GO:0006351">
    <property type="term" value="P:DNA-templated transcription"/>
    <property type="evidence" value="ECO:0007669"/>
    <property type="project" value="InterPro"/>
</dbReference>
<dbReference type="AlphaFoldDB" id="A0A4S3JAZ8"/>
<evidence type="ECO:0000256" key="1">
    <source>
        <dbReference type="ARBA" id="ARBA00022833"/>
    </source>
</evidence>
<accession>A0A4S3JAZ8</accession>
<dbReference type="PANTHER" id="PTHR47171:SF1">
    <property type="entry name" value="ZN(II)2CYS6 TRANSCRIPTION FACTOR (EUROFUNG)"/>
    <property type="match status" value="1"/>
</dbReference>
<evidence type="ECO:0000259" key="6">
    <source>
        <dbReference type="SMART" id="SM00906"/>
    </source>
</evidence>
<dbReference type="EMBL" id="SOSA01000547">
    <property type="protein sequence ID" value="THC90201.1"/>
    <property type="molecule type" value="Genomic_DNA"/>
</dbReference>
<sequence length="352" mass="39538">MTPETDSNRHTAFSESGIPWAIGANVSIVADIRARRIIVSKGPLPQQPRAILHVPQQGIPHRRAHSPRAPWVTPGDSARVFLGESSPLTCVIDEGRRSPEKGSTNVMQMTRLHYPIPERLESNSTRDEAIRVHKAKLEAQLTAEGGTIPPLLLQAIFFIGVSLCTDEELARTEFEIRYQAKFHFYSKAKAVFDADWESDKTIKLQALFLLSYWRGGPSEERDTRFWLGVAISLAQKRGMHMMSKLSFHSSAEEKLWKRIWWALYIRDQQSASALGLPTRIRDEDCDVAMLETSDIEENEAAENQSVFGTQNVEDVTYPVEMARLARILFAHSTFCGHLTTAKAPPTTSRVGV</sequence>
<gene>
    <name evidence="7" type="ORF">EYZ11_010331</name>
</gene>
<dbReference type="SMART" id="SM00906">
    <property type="entry name" value="Fungal_trans"/>
    <property type="match status" value="1"/>
</dbReference>
<keyword evidence="5" id="KW-0539">Nucleus</keyword>
<dbReference type="InterPro" id="IPR052073">
    <property type="entry name" value="Amide_Lactam_Regulators"/>
</dbReference>
<keyword evidence="2" id="KW-0805">Transcription regulation</keyword>
<dbReference type="InterPro" id="IPR007219">
    <property type="entry name" value="XnlR_reg_dom"/>
</dbReference>
<dbReference type="Pfam" id="PF04082">
    <property type="entry name" value="Fungal_trans"/>
    <property type="match status" value="1"/>
</dbReference>
<evidence type="ECO:0000313" key="8">
    <source>
        <dbReference type="Proteomes" id="UP000308092"/>
    </source>
</evidence>
<evidence type="ECO:0000313" key="7">
    <source>
        <dbReference type="EMBL" id="THC90201.1"/>
    </source>
</evidence>